<dbReference type="STRING" id="4829.A0A168S2W8"/>
<dbReference type="SUPFAM" id="SSF56300">
    <property type="entry name" value="Metallo-dependent phosphatases"/>
    <property type="match status" value="1"/>
</dbReference>
<keyword evidence="7" id="KW-0732">Signal</keyword>
<keyword evidence="4" id="KW-0378">Hydrolase</keyword>
<dbReference type="GO" id="GO:0005615">
    <property type="term" value="C:extracellular space"/>
    <property type="evidence" value="ECO:0007669"/>
    <property type="project" value="TreeGrafter"/>
</dbReference>
<feature type="region of interest" description="Disordered" evidence="6">
    <location>
        <begin position="303"/>
        <end position="336"/>
    </location>
</feature>
<dbReference type="GO" id="GO:0004309">
    <property type="term" value="F:exopolyphosphatase activity"/>
    <property type="evidence" value="ECO:0007669"/>
    <property type="project" value="TreeGrafter"/>
</dbReference>
<evidence type="ECO:0000313" key="10">
    <source>
        <dbReference type="EMBL" id="SAM07732.1"/>
    </source>
</evidence>
<sequence length="468" mass="51842">MKLSSVCLSFLALMPLIYGAPVDEKIGRFIQITDFHMDPHYVAGSTTSGFCHRKEESGDPVGPFGSLSSECDTPPALVEAAFDFMKSLPPADFVLYTGDSARHNRDKKEIPRTYEEALDTQATIVKHFTDTFDGSKTKVVPLIGNNDVPKNNDCSGDDPSYQAIQHVWEPLKLNLGAEFQKGGYYAQELIPGQLKVLNTNTMLFSGKNKLVKEDCDESDSPGALHMRWLKDQLADARENHSKVYISAHVPPNSKRDRVFYKAVCYNQYYGLLGDYADVILGHFAGHFNNDVLTAVVEGPGLDQFDDVKDPKEEEDSSSTELQKRGHKKHPSLTTSELNPPFGHIALLGKPSIDIPSPLPKVLGVLFNAPSIVPLNNPAIRVYEYATTSDSAPIGTILNYKQYYADLQEANDSGKVEFKLEYDASELYGVERFDAEGMAHILETAASKAQQFSEYTRVKNPLPPPPEND</sequence>
<dbReference type="Pfam" id="PF00149">
    <property type="entry name" value="Metallophos"/>
    <property type="match status" value="1"/>
</dbReference>
<reference evidence="10" key="1">
    <citation type="submission" date="2016-04" db="EMBL/GenBank/DDBJ databases">
        <authorList>
            <person name="Evans L.H."/>
            <person name="Alamgir A."/>
            <person name="Owens N."/>
            <person name="Weber N.D."/>
            <person name="Virtaneva K."/>
            <person name="Barbian K."/>
            <person name="Babar A."/>
            <person name="Rosenke K."/>
        </authorList>
    </citation>
    <scope>NUCLEOTIDE SEQUENCE [LARGE SCALE GENOMIC DNA]</scope>
    <source>
        <strain evidence="10">CBS 101.48</strain>
    </source>
</reference>
<protein>
    <submittedName>
        <fullName evidence="10">Uncharacterized protein</fullName>
    </submittedName>
</protein>
<proteinExistence type="inferred from homology"/>
<dbReference type="OMA" id="YGHRHAD"/>
<dbReference type="Proteomes" id="UP000078561">
    <property type="component" value="Unassembled WGS sequence"/>
</dbReference>
<evidence type="ECO:0000259" key="9">
    <source>
        <dbReference type="Pfam" id="PF19272"/>
    </source>
</evidence>
<dbReference type="GO" id="GO:0000324">
    <property type="term" value="C:fungal-type vacuole"/>
    <property type="evidence" value="ECO:0007669"/>
    <property type="project" value="TreeGrafter"/>
</dbReference>
<dbReference type="InterPro" id="IPR004843">
    <property type="entry name" value="Calcineurin-like_PHP"/>
</dbReference>
<dbReference type="Gene3D" id="3.60.21.10">
    <property type="match status" value="1"/>
</dbReference>
<feature type="signal peptide" evidence="7">
    <location>
        <begin position="1"/>
        <end position="19"/>
    </location>
</feature>
<dbReference type="Pfam" id="PF19272">
    <property type="entry name" value="ASMase_C"/>
    <property type="match status" value="1"/>
</dbReference>
<keyword evidence="3" id="KW-0964">Secreted</keyword>
<comment type="similarity">
    <text evidence="2">Belongs to the acid sphingomyelinase family.</text>
</comment>
<evidence type="ECO:0000256" key="6">
    <source>
        <dbReference type="SAM" id="MobiDB-lite"/>
    </source>
</evidence>
<dbReference type="EMBL" id="LT554852">
    <property type="protein sequence ID" value="SAM07732.1"/>
    <property type="molecule type" value="Genomic_DNA"/>
</dbReference>
<feature type="domain" description="Calcineurin-like phosphoesterase" evidence="8">
    <location>
        <begin position="28"/>
        <end position="270"/>
    </location>
</feature>
<evidence type="ECO:0000259" key="8">
    <source>
        <dbReference type="Pfam" id="PF00149"/>
    </source>
</evidence>
<gene>
    <name evidence="10" type="primary">ABSGL_13389.1 scaffold 14161</name>
</gene>
<evidence type="ECO:0000256" key="4">
    <source>
        <dbReference type="ARBA" id="ARBA00022801"/>
    </source>
</evidence>
<evidence type="ECO:0000256" key="7">
    <source>
        <dbReference type="SAM" id="SignalP"/>
    </source>
</evidence>
<dbReference type="PANTHER" id="PTHR10340">
    <property type="entry name" value="SPHINGOMYELIN PHOSPHODIESTERASE"/>
    <property type="match status" value="1"/>
</dbReference>
<dbReference type="GO" id="GO:0008081">
    <property type="term" value="F:phosphoric diester hydrolase activity"/>
    <property type="evidence" value="ECO:0007669"/>
    <property type="project" value="TreeGrafter"/>
</dbReference>
<keyword evidence="5" id="KW-0325">Glycoprotein</keyword>
<keyword evidence="11" id="KW-1185">Reference proteome</keyword>
<comment type="subcellular location">
    <subcellularLocation>
        <location evidence="1">Secreted</location>
    </subcellularLocation>
</comment>
<dbReference type="AlphaFoldDB" id="A0A168S2W8"/>
<dbReference type="GO" id="GO:0006798">
    <property type="term" value="P:polyphosphate catabolic process"/>
    <property type="evidence" value="ECO:0007669"/>
    <property type="project" value="TreeGrafter"/>
</dbReference>
<dbReference type="OrthoDB" id="348678at2759"/>
<dbReference type="PANTHER" id="PTHR10340:SF55">
    <property type="entry name" value="ENDOPOLYPHOSPHATASE"/>
    <property type="match status" value="1"/>
</dbReference>
<evidence type="ECO:0000313" key="11">
    <source>
        <dbReference type="Proteomes" id="UP000078561"/>
    </source>
</evidence>
<dbReference type="InterPro" id="IPR045473">
    <property type="entry name" value="ASM_C"/>
</dbReference>
<feature type="domain" description="Sphingomyelin phosphodiesterase C-terminal" evidence="9">
    <location>
        <begin position="375"/>
        <end position="454"/>
    </location>
</feature>
<evidence type="ECO:0000256" key="1">
    <source>
        <dbReference type="ARBA" id="ARBA00004613"/>
    </source>
</evidence>
<evidence type="ECO:0000256" key="2">
    <source>
        <dbReference type="ARBA" id="ARBA00008234"/>
    </source>
</evidence>
<dbReference type="InterPro" id="IPR029052">
    <property type="entry name" value="Metallo-depent_PP-like"/>
</dbReference>
<evidence type="ECO:0000256" key="5">
    <source>
        <dbReference type="ARBA" id="ARBA00023180"/>
    </source>
</evidence>
<evidence type="ECO:0000256" key="3">
    <source>
        <dbReference type="ARBA" id="ARBA00022525"/>
    </source>
</evidence>
<dbReference type="InParanoid" id="A0A168S2W8"/>
<feature type="chain" id="PRO_5007900154" evidence="7">
    <location>
        <begin position="20"/>
        <end position="468"/>
    </location>
</feature>
<dbReference type="GO" id="GO:0000298">
    <property type="term" value="F:endopolyphosphatase activity"/>
    <property type="evidence" value="ECO:0007669"/>
    <property type="project" value="TreeGrafter"/>
</dbReference>
<accession>A0A168S2W8</accession>
<organism evidence="10">
    <name type="scientific">Absidia glauca</name>
    <name type="common">Pin mould</name>
    <dbReference type="NCBI Taxonomy" id="4829"/>
    <lineage>
        <taxon>Eukaryota</taxon>
        <taxon>Fungi</taxon>
        <taxon>Fungi incertae sedis</taxon>
        <taxon>Mucoromycota</taxon>
        <taxon>Mucoromycotina</taxon>
        <taxon>Mucoromycetes</taxon>
        <taxon>Mucorales</taxon>
        <taxon>Cunninghamellaceae</taxon>
        <taxon>Absidia</taxon>
    </lineage>
</organism>
<name>A0A168S2W8_ABSGL</name>